<evidence type="ECO:0000313" key="4">
    <source>
        <dbReference type="Proteomes" id="UP000016931"/>
    </source>
</evidence>
<sequence>MSRPYNLLVTSIVTVLAIFIGLQFQSPDSLLMRFITPYSASILPQARRAFAPIASTFSTFPPTMSSSTSNRDAENAVDGQPLGLPSPPSKEEEAAMKLDMSSGSDTIKLDHLGPLVVNKDGSLSRISNWEQMTAQEKKSTLKILGKRNQLRTDALKESEDTIV</sequence>
<dbReference type="AlphaFoldDB" id="M3CVR9"/>
<accession>M3CVR9</accession>
<reference evidence="3 4" key="1">
    <citation type="journal article" date="2012" name="PLoS Pathog.">
        <title>Diverse lifestyles and strategies of plant pathogenesis encoded in the genomes of eighteen Dothideomycetes fungi.</title>
        <authorList>
            <person name="Ohm R.A."/>
            <person name="Feau N."/>
            <person name="Henrissat B."/>
            <person name="Schoch C.L."/>
            <person name="Horwitz B.A."/>
            <person name="Barry K.W."/>
            <person name="Condon B.J."/>
            <person name="Copeland A.C."/>
            <person name="Dhillon B."/>
            <person name="Glaser F."/>
            <person name="Hesse C.N."/>
            <person name="Kosti I."/>
            <person name="LaButti K."/>
            <person name="Lindquist E.A."/>
            <person name="Lucas S."/>
            <person name="Salamov A.A."/>
            <person name="Bradshaw R.E."/>
            <person name="Ciuffetti L."/>
            <person name="Hamelin R.C."/>
            <person name="Kema G.H.J."/>
            <person name="Lawrence C."/>
            <person name="Scott J.A."/>
            <person name="Spatafora J.W."/>
            <person name="Turgeon B.G."/>
            <person name="de Wit P.J.G.M."/>
            <person name="Zhong S."/>
            <person name="Goodwin S.B."/>
            <person name="Grigoriev I.V."/>
        </authorList>
    </citation>
    <scope>NUCLEOTIDE SEQUENCE [LARGE SCALE GENOMIC DNA]</scope>
    <source>
        <strain evidence="3 4">SO2202</strain>
    </source>
</reference>
<name>M3CVR9_SPHMS</name>
<dbReference type="PANTHER" id="PTHR39474:SF1">
    <property type="entry name" value="FUNGAL SPECIFIC TRANSCRIPTION FACTOR"/>
    <property type="match status" value="1"/>
</dbReference>
<keyword evidence="2" id="KW-0812">Transmembrane</keyword>
<evidence type="ECO:0000313" key="3">
    <source>
        <dbReference type="EMBL" id="EMF08237.1"/>
    </source>
</evidence>
<keyword evidence="4" id="KW-1185">Reference proteome</keyword>
<dbReference type="RefSeq" id="XP_016756358.1">
    <property type="nucleotide sequence ID" value="XM_016907468.1"/>
</dbReference>
<gene>
    <name evidence="3" type="ORF">SEPMUDRAFT_152477</name>
</gene>
<keyword evidence="2" id="KW-0472">Membrane</keyword>
<dbReference type="Proteomes" id="UP000016931">
    <property type="component" value="Unassembled WGS sequence"/>
</dbReference>
<dbReference type="EMBL" id="KB456272">
    <property type="protein sequence ID" value="EMF08237.1"/>
    <property type="molecule type" value="Genomic_DNA"/>
</dbReference>
<feature type="region of interest" description="Disordered" evidence="1">
    <location>
        <begin position="61"/>
        <end position="99"/>
    </location>
</feature>
<dbReference type="OMA" id="MSRVANW"/>
<dbReference type="HOGENOM" id="CLU_093522_2_1_1"/>
<protein>
    <submittedName>
        <fullName evidence="3">Uncharacterized protein</fullName>
    </submittedName>
</protein>
<keyword evidence="2" id="KW-1133">Transmembrane helix</keyword>
<organism evidence="3 4">
    <name type="scientific">Sphaerulina musiva (strain SO2202)</name>
    <name type="common">Poplar stem canker fungus</name>
    <name type="synonym">Septoria musiva</name>
    <dbReference type="NCBI Taxonomy" id="692275"/>
    <lineage>
        <taxon>Eukaryota</taxon>
        <taxon>Fungi</taxon>
        <taxon>Dikarya</taxon>
        <taxon>Ascomycota</taxon>
        <taxon>Pezizomycotina</taxon>
        <taxon>Dothideomycetes</taxon>
        <taxon>Dothideomycetidae</taxon>
        <taxon>Mycosphaerellales</taxon>
        <taxon>Mycosphaerellaceae</taxon>
        <taxon>Sphaerulina</taxon>
    </lineage>
</organism>
<dbReference type="GeneID" id="27904605"/>
<dbReference type="eggNOG" id="ENOG502S84A">
    <property type="taxonomic scope" value="Eukaryota"/>
</dbReference>
<dbReference type="STRING" id="692275.M3CVR9"/>
<dbReference type="PANTHER" id="PTHR39474">
    <property type="entry name" value="UNNAMED PRODUCT"/>
    <property type="match status" value="1"/>
</dbReference>
<evidence type="ECO:0000256" key="2">
    <source>
        <dbReference type="SAM" id="Phobius"/>
    </source>
</evidence>
<feature type="transmembrane region" description="Helical" evidence="2">
    <location>
        <begin position="6"/>
        <end position="24"/>
    </location>
</feature>
<proteinExistence type="predicted"/>
<evidence type="ECO:0000256" key="1">
    <source>
        <dbReference type="SAM" id="MobiDB-lite"/>
    </source>
</evidence>
<dbReference type="OrthoDB" id="4590138at2759"/>